<name>A0A1V8SC99_9PEZI</name>
<evidence type="ECO:0000313" key="2">
    <source>
        <dbReference type="EMBL" id="OQN96824.1"/>
    </source>
</evidence>
<dbReference type="OrthoDB" id="3440281at2759"/>
<organism evidence="2 3">
    <name type="scientific">Cryoendolithus antarcticus</name>
    <dbReference type="NCBI Taxonomy" id="1507870"/>
    <lineage>
        <taxon>Eukaryota</taxon>
        <taxon>Fungi</taxon>
        <taxon>Dikarya</taxon>
        <taxon>Ascomycota</taxon>
        <taxon>Pezizomycotina</taxon>
        <taxon>Dothideomycetes</taxon>
        <taxon>Dothideomycetidae</taxon>
        <taxon>Cladosporiales</taxon>
        <taxon>Cladosporiaceae</taxon>
        <taxon>Cryoendolithus</taxon>
    </lineage>
</organism>
<feature type="region of interest" description="Disordered" evidence="1">
    <location>
        <begin position="274"/>
        <end position="362"/>
    </location>
</feature>
<sequence>MAQQDTISLSFTRAYNDLYALYEADQLDECLEGAENLLREPALPRYHTIKVQLLIASMLPDVDEAWSMHAQAEMLWQVVRMGNPQGQDAEIDATMADLWETVEAIKRELLIELGEKYDDVPPEEHIADRESRIKAELELRDERIAESRADDEALELADMKALGMTREEMLAKSASKKAANNNTKKPVIFGPTAATTTTSLSSSTATDMTGSALPIAPSVSADSSSTRLQYIQEQAKAAGYGGTADKPSVKGQAMLDASVALGFGGGGPYKNPMLKKPEAEVSKKEEGGHAPVFARARSMRKKTGGSGLAKRSSVASLKALFDNPLASRNAPPPVLDKYKVETMQDEVDEDDKETGEGKGKSK</sequence>
<proteinExistence type="predicted"/>
<comment type="caution">
    <text evidence="2">The sequence shown here is derived from an EMBL/GenBank/DDBJ whole genome shotgun (WGS) entry which is preliminary data.</text>
</comment>
<dbReference type="InParanoid" id="A0A1V8SC99"/>
<dbReference type="EMBL" id="NAJO01000061">
    <property type="protein sequence ID" value="OQN96824.1"/>
    <property type="molecule type" value="Genomic_DNA"/>
</dbReference>
<dbReference type="AlphaFoldDB" id="A0A1V8SC99"/>
<feature type="compositionally biased region" description="Acidic residues" evidence="1">
    <location>
        <begin position="343"/>
        <end position="353"/>
    </location>
</feature>
<evidence type="ECO:0000313" key="3">
    <source>
        <dbReference type="Proteomes" id="UP000192596"/>
    </source>
</evidence>
<feature type="compositionally biased region" description="Basic and acidic residues" evidence="1">
    <location>
        <begin position="275"/>
        <end position="288"/>
    </location>
</feature>
<dbReference type="Proteomes" id="UP000192596">
    <property type="component" value="Unassembled WGS sequence"/>
</dbReference>
<keyword evidence="3" id="KW-1185">Reference proteome</keyword>
<accession>A0A1V8SC99</accession>
<protein>
    <submittedName>
        <fullName evidence="2">Uncharacterized protein</fullName>
    </submittedName>
</protein>
<reference evidence="3" key="1">
    <citation type="submission" date="2017-03" db="EMBL/GenBank/DDBJ databases">
        <title>Genomes of endolithic fungi from Antarctica.</title>
        <authorList>
            <person name="Coleine C."/>
            <person name="Masonjones S."/>
            <person name="Stajich J.E."/>
        </authorList>
    </citation>
    <scope>NUCLEOTIDE SEQUENCE [LARGE SCALE GENOMIC DNA]</scope>
    <source>
        <strain evidence="3">CCFEE 5527</strain>
    </source>
</reference>
<gene>
    <name evidence="2" type="ORF">B0A48_17384</name>
</gene>
<evidence type="ECO:0000256" key="1">
    <source>
        <dbReference type="SAM" id="MobiDB-lite"/>
    </source>
</evidence>